<comment type="caution">
    <text evidence="2">The sequence shown here is derived from an EMBL/GenBank/DDBJ whole genome shotgun (WGS) entry which is preliminary data.</text>
</comment>
<feature type="transmembrane region" description="Helical" evidence="1">
    <location>
        <begin position="26"/>
        <end position="43"/>
    </location>
</feature>
<feature type="transmembrane region" description="Helical" evidence="1">
    <location>
        <begin position="117"/>
        <end position="135"/>
    </location>
</feature>
<gene>
    <name evidence="2" type="ORF">JOD45_002531</name>
</gene>
<proteinExistence type="predicted"/>
<accession>A0ABS2Q1X5</accession>
<dbReference type="RefSeq" id="WP_205004192.1">
    <property type="nucleotide sequence ID" value="NZ_JAFBER010000019.1"/>
</dbReference>
<evidence type="ECO:0000313" key="2">
    <source>
        <dbReference type="EMBL" id="MBM7646303.1"/>
    </source>
</evidence>
<sequence length="181" mass="21331">MKIENKRFSQLPEHFQVYLSFLPVSYIRWVAIVITIMFVDAFIIEPISGNPFIPLYLYIVILPVIFINIWALRMCIKPYNRQLEFVLFYGVLSFIISLGYIVVSFKFVYGMFQFDSISYAIGLGYIAANFLFSILNDLGMAFIMNIWYLSFSGLFAYGGVMYLHKYFFMKKTFTWSDSRNR</sequence>
<keyword evidence="1" id="KW-0472">Membrane</keyword>
<keyword evidence="1" id="KW-1133">Transmembrane helix</keyword>
<feature type="transmembrane region" description="Helical" evidence="1">
    <location>
        <begin position="141"/>
        <end position="163"/>
    </location>
</feature>
<keyword evidence="1" id="KW-0812">Transmembrane</keyword>
<dbReference type="Proteomes" id="UP000808914">
    <property type="component" value="Unassembled WGS sequence"/>
</dbReference>
<evidence type="ECO:0000256" key="1">
    <source>
        <dbReference type="SAM" id="Phobius"/>
    </source>
</evidence>
<protein>
    <submittedName>
        <fullName evidence="2">Uncharacterized protein</fullName>
    </submittedName>
</protein>
<keyword evidence="3" id="KW-1185">Reference proteome</keyword>
<dbReference type="EMBL" id="JAFBER010000019">
    <property type="protein sequence ID" value="MBM7646303.1"/>
    <property type="molecule type" value="Genomic_DNA"/>
</dbReference>
<feature type="transmembrane region" description="Helical" evidence="1">
    <location>
        <begin position="85"/>
        <end position="105"/>
    </location>
</feature>
<evidence type="ECO:0000313" key="3">
    <source>
        <dbReference type="Proteomes" id="UP000808914"/>
    </source>
</evidence>
<feature type="transmembrane region" description="Helical" evidence="1">
    <location>
        <begin position="55"/>
        <end position="73"/>
    </location>
</feature>
<organism evidence="2 3">
    <name type="scientific">Scopulibacillus daqui</name>
    <dbReference type="NCBI Taxonomy" id="1469162"/>
    <lineage>
        <taxon>Bacteria</taxon>
        <taxon>Bacillati</taxon>
        <taxon>Bacillota</taxon>
        <taxon>Bacilli</taxon>
        <taxon>Bacillales</taxon>
        <taxon>Sporolactobacillaceae</taxon>
        <taxon>Scopulibacillus</taxon>
    </lineage>
</organism>
<name>A0ABS2Q1X5_9BACL</name>
<reference evidence="2 3" key="1">
    <citation type="submission" date="2021-01" db="EMBL/GenBank/DDBJ databases">
        <title>Genomic Encyclopedia of Type Strains, Phase IV (KMG-IV): sequencing the most valuable type-strain genomes for metagenomic binning, comparative biology and taxonomic classification.</title>
        <authorList>
            <person name="Goeker M."/>
        </authorList>
    </citation>
    <scope>NUCLEOTIDE SEQUENCE [LARGE SCALE GENOMIC DNA]</scope>
    <source>
        <strain evidence="2 3">DSM 28236</strain>
    </source>
</reference>